<dbReference type="Proteomes" id="UP000067476">
    <property type="component" value="Chromosome"/>
</dbReference>
<feature type="transmembrane region" description="Helical" evidence="1">
    <location>
        <begin position="164"/>
        <end position="183"/>
    </location>
</feature>
<name>A0A0K1W113_9MOLU</name>
<dbReference type="RefSeq" id="WP_075057870.1">
    <property type="nucleotide sequence ID" value="NZ_CP012357.1"/>
</dbReference>
<accession>A0A0K1W113</accession>
<feature type="transmembrane region" description="Helical" evidence="1">
    <location>
        <begin position="290"/>
        <end position="310"/>
    </location>
</feature>
<feature type="transmembrane region" description="Helical" evidence="1">
    <location>
        <begin position="322"/>
        <end position="338"/>
    </location>
</feature>
<keyword evidence="1" id="KW-0472">Membrane</keyword>
<dbReference type="OrthoDB" id="387555at2"/>
<organism evidence="2 3">
    <name type="scientific">Spiroplasma litorale</name>
    <dbReference type="NCBI Taxonomy" id="216942"/>
    <lineage>
        <taxon>Bacteria</taxon>
        <taxon>Bacillati</taxon>
        <taxon>Mycoplasmatota</taxon>
        <taxon>Mollicutes</taxon>
        <taxon>Entomoplasmatales</taxon>
        <taxon>Spiroplasmataceae</taxon>
        <taxon>Spiroplasma</taxon>
    </lineage>
</organism>
<protein>
    <submittedName>
        <fullName evidence="2">Uncharacterized protein</fullName>
    </submittedName>
</protein>
<gene>
    <name evidence="2" type="ORF">SLITO_v1c01040</name>
</gene>
<evidence type="ECO:0000313" key="3">
    <source>
        <dbReference type="Proteomes" id="UP000067476"/>
    </source>
</evidence>
<feature type="transmembrane region" description="Helical" evidence="1">
    <location>
        <begin position="39"/>
        <end position="58"/>
    </location>
</feature>
<evidence type="ECO:0000313" key="2">
    <source>
        <dbReference type="EMBL" id="AKX33772.1"/>
    </source>
</evidence>
<reference evidence="2 3" key="1">
    <citation type="journal article" date="2015" name="Genome Announc.">
        <title>Complete Genome Sequence of Spiroplasma litorale TN-1T (DSM 21781), a Bacterium Isolated from a Green-Eyed Horsefly (Tabanus nigrovittatus).</title>
        <authorList>
            <person name="Lo W.S."/>
            <person name="Lai Y.C."/>
            <person name="Lien Y.W."/>
            <person name="Wang T.H."/>
            <person name="Kuo C.H."/>
        </authorList>
    </citation>
    <scope>NUCLEOTIDE SEQUENCE [LARGE SCALE GENOMIC DNA]</scope>
    <source>
        <strain evidence="2 3">TN-1</strain>
    </source>
</reference>
<feature type="transmembrane region" description="Helical" evidence="1">
    <location>
        <begin position="494"/>
        <end position="515"/>
    </location>
</feature>
<feature type="transmembrane region" description="Helical" evidence="1">
    <location>
        <begin position="101"/>
        <end position="121"/>
    </location>
</feature>
<dbReference type="STRING" id="216942.SLITO_v1c01040"/>
<dbReference type="AlphaFoldDB" id="A0A0K1W113"/>
<keyword evidence="1" id="KW-0812">Transmembrane</keyword>
<feature type="transmembrane region" description="Helical" evidence="1">
    <location>
        <begin position="344"/>
        <end position="362"/>
    </location>
</feature>
<dbReference type="PATRIC" id="fig|216942.3.peg.104"/>
<feature type="transmembrane region" description="Helical" evidence="1">
    <location>
        <begin position="222"/>
        <end position="239"/>
    </location>
</feature>
<dbReference type="KEGG" id="sll:SLITO_v1c01040"/>
<proteinExistence type="predicted"/>
<keyword evidence="3" id="KW-1185">Reference proteome</keyword>
<keyword evidence="1" id="KW-1133">Transmembrane helix</keyword>
<feature type="transmembrane region" description="Helical" evidence="1">
    <location>
        <begin position="192"/>
        <end position="210"/>
    </location>
</feature>
<feature type="transmembrane region" description="Helical" evidence="1">
    <location>
        <begin position="430"/>
        <end position="452"/>
    </location>
</feature>
<feature type="transmembrane region" description="Helical" evidence="1">
    <location>
        <begin position="6"/>
        <end position="27"/>
    </location>
</feature>
<feature type="transmembrane region" description="Helical" evidence="1">
    <location>
        <begin position="382"/>
        <end position="403"/>
    </location>
</feature>
<sequence>MNSTILVAALGLLSLFIFMFYTSGLIFSEFFKLKIKNSFTAIAMGFFSYFTYISILTFPLQLISVLPYVFFIYFIMAINILYLLFCFIFIRFWLDTSFLKLELLFFLVVVIIFVGLNYYLYNAPADKNFLRHKSTLSILDWLKDNPVSFFSNSTLFNFLEFKAFQGWFTFQLSLIIILGLNAYEYEMFLKPFLFVLDGFLTAAIFFTIVDSFSTVTYKKSKFSIYIMCLLLTVGSRFLTKVVDYDFWNGEVTFANLIIYSTVLIIRYTSFNNRERFLPLFIGLIMGGYTSFSWTNSYHVLFLLYAFLFIIQKKYKANFTKDILKLAIFPITNIAFYNLVSELYLQFAIFMAFIIFLIILASIMSKKYSVTHKFELFVEEKSLFTILFVPVWFLTFSIALILSINKGFMNQEDNDLNFLYVWTSFIINFKIRYWTTVVLSLLTIIGSVVWVVFRKKIKSNILINLIDLLLICYLTFYNPVVVKLLSLIYPKVTALRGIVMICLFTVLMNSTPIYIVNKIEELKNKKDSIIVIKKYSRITF</sequence>
<dbReference type="EMBL" id="CP012357">
    <property type="protein sequence ID" value="AKX33772.1"/>
    <property type="molecule type" value="Genomic_DNA"/>
</dbReference>
<feature type="transmembrane region" description="Helical" evidence="1">
    <location>
        <begin position="251"/>
        <end position="270"/>
    </location>
</feature>
<evidence type="ECO:0000256" key="1">
    <source>
        <dbReference type="SAM" id="Phobius"/>
    </source>
</evidence>
<feature type="transmembrane region" description="Helical" evidence="1">
    <location>
        <begin position="70"/>
        <end position="94"/>
    </location>
</feature>
<feature type="transmembrane region" description="Helical" evidence="1">
    <location>
        <begin position="464"/>
        <end position="488"/>
    </location>
</feature>